<dbReference type="CDD" id="cd06261">
    <property type="entry name" value="TM_PBP2"/>
    <property type="match status" value="1"/>
</dbReference>
<evidence type="ECO:0000256" key="5">
    <source>
        <dbReference type="ARBA" id="ARBA00022989"/>
    </source>
</evidence>
<evidence type="ECO:0000256" key="4">
    <source>
        <dbReference type="ARBA" id="ARBA00022692"/>
    </source>
</evidence>
<evidence type="ECO:0000256" key="2">
    <source>
        <dbReference type="ARBA" id="ARBA00022448"/>
    </source>
</evidence>
<dbReference type="PANTHER" id="PTHR30043">
    <property type="entry name" value="PHOSPHONATES TRANSPORT SYSTEM PERMEASE PROTEIN"/>
    <property type="match status" value="1"/>
</dbReference>
<dbReference type="SUPFAM" id="SSF161098">
    <property type="entry name" value="MetI-like"/>
    <property type="match status" value="1"/>
</dbReference>
<dbReference type="InterPro" id="IPR005769">
    <property type="entry name" value="PhnE/PtxC"/>
</dbReference>
<reference evidence="9 10" key="1">
    <citation type="submission" date="2018-06" db="EMBL/GenBank/DDBJ databases">
        <title>Genomic Encyclopedia of Archaeal and Bacterial Type Strains, Phase II (KMG-II): from individual species to whole genera.</title>
        <authorList>
            <person name="Goeker M."/>
        </authorList>
    </citation>
    <scope>NUCLEOTIDE SEQUENCE [LARGE SCALE GENOMIC DNA]</scope>
    <source>
        <strain evidence="9 10">DSM 13087</strain>
    </source>
</reference>
<dbReference type="OrthoDB" id="8557224at2"/>
<evidence type="ECO:0000313" key="9">
    <source>
        <dbReference type="EMBL" id="PZX36741.1"/>
    </source>
</evidence>
<keyword evidence="10" id="KW-1185">Reference proteome</keyword>
<dbReference type="Pfam" id="PF00528">
    <property type="entry name" value="BPD_transp_1"/>
    <property type="match status" value="1"/>
</dbReference>
<dbReference type="EMBL" id="QKZQ01000028">
    <property type="protein sequence ID" value="PZX36741.1"/>
    <property type="molecule type" value="Genomic_DNA"/>
</dbReference>
<feature type="transmembrane region" description="Helical" evidence="7">
    <location>
        <begin position="81"/>
        <end position="100"/>
    </location>
</feature>
<feature type="transmembrane region" description="Helical" evidence="7">
    <location>
        <begin position="18"/>
        <end position="40"/>
    </location>
</feature>
<dbReference type="InterPro" id="IPR000515">
    <property type="entry name" value="MetI-like"/>
</dbReference>
<protein>
    <submittedName>
        <fullName evidence="9">Phosphonate transport system permease protein</fullName>
    </submittedName>
</protein>
<dbReference type="STRING" id="121821.GCA_001870675_00603"/>
<keyword evidence="3" id="KW-1003">Cell membrane</keyword>
<feature type="transmembrane region" description="Helical" evidence="7">
    <location>
        <begin position="240"/>
        <end position="260"/>
    </location>
</feature>
<dbReference type="GO" id="GO:0015416">
    <property type="term" value="F:ABC-type phosphonate transporter activity"/>
    <property type="evidence" value="ECO:0007669"/>
    <property type="project" value="InterPro"/>
</dbReference>
<dbReference type="NCBIfam" id="TIGR01097">
    <property type="entry name" value="PhnE"/>
    <property type="match status" value="1"/>
</dbReference>
<evidence type="ECO:0000256" key="7">
    <source>
        <dbReference type="RuleBase" id="RU363032"/>
    </source>
</evidence>
<keyword evidence="2 7" id="KW-0813">Transport</keyword>
<evidence type="ECO:0000256" key="1">
    <source>
        <dbReference type="ARBA" id="ARBA00004651"/>
    </source>
</evidence>
<sequence length="265" mass="28247">MLDRTSDGVPPRFERPSLFVWVVILVFLAFFIQGFTQAGISVDRLVRGTSNLGRFLGMAFPPSTARLDVIARAMLETLNMAVVGVTFGVILSLPMALLCARNTTPHPIVRLIAVNIVATLRTIPDLIWALIFVVAVGLGPLAGILAIIMDTIGFCARFFSERIEETNPKPGMALRAAGASRSAVVAGAILPECFPSFVATSLFSVEKAVRSAVVLGLVGAGGIGVELTSAMNLFRYNEALTIILSILVVVIAVEQVAGAIRRRVI</sequence>
<keyword evidence="4 7" id="KW-0812">Transmembrane</keyword>
<gene>
    <name evidence="9" type="ORF">LY56_03390</name>
</gene>
<evidence type="ECO:0000256" key="3">
    <source>
        <dbReference type="ARBA" id="ARBA00022475"/>
    </source>
</evidence>
<proteinExistence type="inferred from homology"/>
<comment type="similarity">
    <text evidence="7">Belongs to the binding-protein-dependent transport system permease family.</text>
</comment>
<organism evidence="9 10">
    <name type="scientific">Roseinatronobacter thiooxidans</name>
    <dbReference type="NCBI Taxonomy" id="121821"/>
    <lineage>
        <taxon>Bacteria</taxon>
        <taxon>Pseudomonadati</taxon>
        <taxon>Pseudomonadota</taxon>
        <taxon>Alphaproteobacteria</taxon>
        <taxon>Rhodobacterales</taxon>
        <taxon>Paracoccaceae</taxon>
        <taxon>Roseinatronobacter</taxon>
    </lineage>
</organism>
<dbReference type="PROSITE" id="PS50928">
    <property type="entry name" value="ABC_TM1"/>
    <property type="match status" value="1"/>
</dbReference>
<dbReference type="RefSeq" id="WP_071469458.1">
    <property type="nucleotide sequence ID" value="NZ_MEHT01000014.1"/>
</dbReference>
<accession>A0A2W7PKH6</accession>
<dbReference type="AlphaFoldDB" id="A0A2W7PKH6"/>
<dbReference type="Gene3D" id="1.10.3720.10">
    <property type="entry name" value="MetI-like"/>
    <property type="match status" value="1"/>
</dbReference>
<dbReference type="GO" id="GO:0005886">
    <property type="term" value="C:plasma membrane"/>
    <property type="evidence" value="ECO:0007669"/>
    <property type="project" value="UniProtKB-SubCell"/>
</dbReference>
<dbReference type="PANTHER" id="PTHR30043:SF1">
    <property type="entry name" value="ABC TRANSPORT SYSTEM PERMEASE PROTEIN P69"/>
    <property type="match status" value="1"/>
</dbReference>
<dbReference type="Proteomes" id="UP000249364">
    <property type="component" value="Unassembled WGS sequence"/>
</dbReference>
<feature type="transmembrane region" description="Helical" evidence="7">
    <location>
        <begin position="212"/>
        <end position="234"/>
    </location>
</feature>
<evidence type="ECO:0000313" key="10">
    <source>
        <dbReference type="Proteomes" id="UP000249364"/>
    </source>
</evidence>
<keyword evidence="6 7" id="KW-0472">Membrane</keyword>
<comment type="subcellular location">
    <subcellularLocation>
        <location evidence="1 7">Cell membrane</location>
        <topology evidence="1 7">Multi-pass membrane protein</topology>
    </subcellularLocation>
</comment>
<keyword evidence="5 7" id="KW-1133">Transmembrane helix</keyword>
<comment type="caution">
    <text evidence="9">The sequence shown here is derived from an EMBL/GenBank/DDBJ whole genome shotgun (WGS) entry which is preliminary data.</text>
</comment>
<name>A0A2W7PKH6_9RHOB</name>
<dbReference type="InterPro" id="IPR035906">
    <property type="entry name" value="MetI-like_sf"/>
</dbReference>
<feature type="domain" description="ABC transmembrane type-1" evidence="8">
    <location>
        <begin position="74"/>
        <end position="257"/>
    </location>
</feature>
<evidence type="ECO:0000256" key="6">
    <source>
        <dbReference type="ARBA" id="ARBA00023136"/>
    </source>
</evidence>
<evidence type="ECO:0000259" key="8">
    <source>
        <dbReference type="PROSITE" id="PS50928"/>
    </source>
</evidence>